<dbReference type="InterPro" id="IPR005322">
    <property type="entry name" value="Peptidase_C69"/>
</dbReference>
<protein>
    <submittedName>
        <fullName evidence="3">Peptidase C69</fullName>
    </submittedName>
</protein>
<feature type="chain" id="PRO_5046419327" evidence="2">
    <location>
        <begin position="22"/>
        <end position="555"/>
    </location>
</feature>
<gene>
    <name evidence="3" type="ORF">BLNAU_7835</name>
</gene>
<comment type="caution">
    <text evidence="3">The sequence shown here is derived from an EMBL/GenBank/DDBJ whole genome shotgun (WGS) entry which is preliminary data.</text>
</comment>
<comment type="similarity">
    <text evidence="1">Belongs to the peptidase C69 family. Secernin subfamily.</text>
</comment>
<evidence type="ECO:0000313" key="4">
    <source>
        <dbReference type="Proteomes" id="UP001281761"/>
    </source>
</evidence>
<evidence type="ECO:0000313" key="3">
    <source>
        <dbReference type="EMBL" id="KAK2957241.1"/>
    </source>
</evidence>
<keyword evidence="4" id="KW-1185">Reference proteome</keyword>
<dbReference type="Proteomes" id="UP001281761">
    <property type="component" value="Unassembled WGS sequence"/>
</dbReference>
<dbReference type="Gene3D" id="3.60.60.10">
    <property type="entry name" value="Penicillin V Acylase, Chain A"/>
    <property type="match status" value="1"/>
</dbReference>
<organism evidence="3 4">
    <name type="scientific">Blattamonas nauphoetae</name>
    <dbReference type="NCBI Taxonomy" id="2049346"/>
    <lineage>
        <taxon>Eukaryota</taxon>
        <taxon>Metamonada</taxon>
        <taxon>Preaxostyla</taxon>
        <taxon>Oxymonadida</taxon>
        <taxon>Blattamonas</taxon>
    </lineage>
</organism>
<evidence type="ECO:0000256" key="2">
    <source>
        <dbReference type="SAM" id="SignalP"/>
    </source>
</evidence>
<evidence type="ECO:0000256" key="1">
    <source>
        <dbReference type="ARBA" id="ARBA00005705"/>
    </source>
</evidence>
<proteinExistence type="inferred from homology"/>
<dbReference type="EMBL" id="JARBJD010000048">
    <property type="protein sequence ID" value="KAK2957241.1"/>
    <property type="molecule type" value="Genomic_DNA"/>
</dbReference>
<dbReference type="Pfam" id="PF03577">
    <property type="entry name" value="Peptidase_C69"/>
    <property type="match status" value="1"/>
</dbReference>
<sequence>MLLYYLISIVFPCTNLIVTKGASKEGYNTISYAADSFATYGEFKVQDAADHPAGTMRKIYEWDSGEYLGEIPEVAHTFQVTGNMNEKGLVIGETTWTGKDRCQNKGAIMDYGSLIYTTLSRCSKAEEAWRTMVQLTDDYGYASTGETFTIADNDEIWLLDMIGRGNDVDGKGSLWVAILIPDGYVCAHANFPRTQNLAELKKFTKVYHSPDLLERSKELNLIHESVTMDTFDWSVATNGINPPNIRYGDGRVISFYAEVVDHADLEPDMYKAYLLGDYTQTRPKQFYKPKEKVSLETVMKMMGNHHEDISINFSNDVGAGPYHAPYRNRPLTWKSNGVERLNERSIGTPQTAWIFISQCRPDLPEGLGGMFWMGQDDGAMTVYVPHFSAVRRVHKTYLQNDDHNINKFSFDSLFWIHNLVSNLCYSNYANIYPEVQAKQQQLHKYYKSELRKAEKVAISIVQRDVMVAQEYITTKCEQWAEKLLVDWHDFFRYLFLRYNDQTRKHVPTGQINPIVEFLPYQNNWYKRITEDHGEHYLVGDTNTITEEDRSYLKTL</sequence>
<reference evidence="3 4" key="1">
    <citation type="journal article" date="2022" name="bioRxiv">
        <title>Genomics of Preaxostyla Flagellates Illuminates Evolutionary Transitions and the Path Towards Mitochondrial Loss.</title>
        <authorList>
            <person name="Novak L.V.F."/>
            <person name="Treitli S.C."/>
            <person name="Pyrih J."/>
            <person name="Halakuc P."/>
            <person name="Pipaliya S.V."/>
            <person name="Vacek V."/>
            <person name="Brzon O."/>
            <person name="Soukal P."/>
            <person name="Eme L."/>
            <person name="Dacks J.B."/>
            <person name="Karnkowska A."/>
            <person name="Elias M."/>
            <person name="Hampl V."/>
        </authorList>
    </citation>
    <scope>NUCLEOTIDE SEQUENCE [LARGE SCALE GENOMIC DNA]</scope>
    <source>
        <strain evidence="3">NAU3</strain>
        <tissue evidence="3">Gut</tissue>
    </source>
</reference>
<dbReference type="PANTHER" id="PTHR12994:SF17">
    <property type="entry name" value="LD30995P"/>
    <property type="match status" value="1"/>
</dbReference>
<accession>A0ABQ9Y0G8</accession>
<feature type="signal peptide" evidence="2">
    <location>
        <begin position="1"/>
        <end position="21"/>
    </location>
</feature>
<keyword evidence="2" id="KW-0732">Signal</keyword>
<dbReference type="PANTHER" id="PTHR12994">
    <property type="entry name" value="SECERNIN"/>
    <property type="match status" value="1"/>
</dbReference>
<name>A0ABQ9Y0G8_9EUKA</name>